<evidence type="ECO:0000313" key="3">
    <source>
        <dbReference type="Proteomes" id="UP000198290"/>
    </source>
</evidence>
<dbReference type="RefSeq" id="WP_089083464.1">
    <property type="nucleotide sequence ID" value="NZ_AP018823.1"/>
</dbReference>
<dbReference type="AlphaFoldDB" id="A0A3G9GCZ2"/>
<proteinExistence type="predicted"/>
<dbReference type="Proteomes" id="UP000198290">
    <property type="component" value="Chromosome"/>
</dbReference>
<reference evidence="3" key="1">
    <citation type="journal article" date="2017" name="Biotechnol. Biofuels">
        <title>Evaluation of environmental bacterial communities as a factor affecting the growth of duckweed Lemna minor.</title>
        <authorList>
            <person name="Ishizawa H."/>
            <person name="Kuroda M."/>
            <person name="Morikawa M."/>
            <person name="Ike M."/>
        </authorList>
    </citation>
    <scope>NUCLEOTIDE SEQUENCE [LARGE SCALE GENOMIC DNA]</scope>
    <source>
        <strain evidence="3">H3</strain>
    </source>
</reference>
<reference evidence="2 3" key="2">
    <citation type="journal article" date="2017" name="Genome Announc.">
        <title>Draft genome sequence of Aquitalea magnusonii strain H3, a plant growth-promoting bacterium of duckweed Lemna minor.</title>
        <authorList>
            <person name="Ishizawa H."/>
            <person name="Kuroda M."/>
            <person name="Ike M."/>
        </authorList>
    </citation>
    <scope>NUCLEOTIDE SEQUENCE [LARGE SCALE GENOMIC DNA]</scope>
    <source>
        <strain evidence="2 3">H3</strain>
    </source>
</reference>
<feature type="region of interest" description="Disordered" evidence="1">
    <location>
        <begin position="51"/>
        <end position="72"/>
    </location>
</feature>
<accession>A0A3G9GCZ2</accession>
<evidence type="ECO:0000256" key="1">
    <source>
        <dbReference type="SAM" id="MobiDB-lite"/>
    </source>
</evidence>
<gene>
    <name evidence="2" type="ORF">DLM_1698</name>
</gene>
<dbReference type="EMBL" id="AP018823">
    <property type="protein sequence ID" value="BBF85315.1"/>
    <property type="molecule type" value="Genomic_DNA"/>
</dbReference>
<reference evidence="3" key="3">
    <citation type="journal article" date="2017" name="Plant Physiol. Biochem.">
        <title>Differential oxidative and antioxidative response of duckweed Lemna minor toward plant growth promoting/inhibiting bacteria.</title>
        <authorList>
            <person name="Ishizawa H."/>
            <person name="Kuroda M."/>
            <person name="Morikawa M."/>
            <person name="Ike M."/>
        </authorList>
    </citation>
    <scope>NUCLEOTIDE SEQUENCE [LARGE SCALE GENOMIC DNA]</scope>
    <source>
        <strain evidence="3">H3</strain>
    </source>
</reference>
<evidence type="ECO:0000313" key="2">
    <source>
        <dbReference type="EMBL" id="BBF85315.1"/>
    </source>
</evidence>
<dbReference type="KEGG" id="amah:DLM_1698"/>
<protein>
    <submittedName>
        <fullName evidence="2">Uncharacterized protein</fullName>
    </submittedName>
</protein>
<name>A0A3G9GCZ2_9NEIS</name>
<sequence>MKLRRPILPGTLLALLLSGSFCLLLANLPDLRLHHLRLHLQPLRWQKTHCPSPSIAGIQSTPPHKGQDKEKS</sequence>
<organism evidence="2 3">
    <name type="scientific">Aquitalea magnusonii</name>
    <dbReference type="NCBI Taxonomy" id="332411"/>
    <lineage>
        <taxon>Bacteria</taxon>
        <taxon>Pseudomonadati</taxon>
        <taxon>Pseudomonadota</taxon>
        <taxon>Betaproteobacteria</taxon>
        <taxon>Neisseriales</taxon>
        <taxon>Chromobacteriaceae</taxon>
        <taxon>Aquitalea</taxon>
    </lineage>
</organism>
<keyword evidence="3" id="KW-1185">Reference proteome</keyword>